<accession>A0ABT4L881</accession>
<dbReference type="PROSITE" id="PS50109">
    <property type="entry name" value="HIS_KIN"/>
    <property type="match status" value="1"/>
</dbReference>
<evidence type="ECO:0000256" key="1">
    <source>
        <dbReference type="ARBA" id="ARBA00000085"/>
    </source>
</evidence>
<dbReference type="Gene3D" id="3.30.565.10">
    <property type="entry name" value="Histidine kinase-like ATPase, C-terminal domain"/>
    <property type="match status" value="1"/>
</dbReference>
<keyword evidence="6" id="KW-1133">Transmembrane helix</keyword>
<sequence>MKLKKITAISFFCVIFYLSPLVVYSQISSEFYSFLQDSLKPKDRNDLTIKEASLLLNKNMFLDQRFKPEFNKIEEILKKKLTINPNRNEQILGYYALTIYEFNLLRPTSVINANLTKLLSLIEKNYVGYEKELFNAKIIAATVILFNEQNHGYENAIIEINSALKLKNVVKDKRVIPSAFKLLSNIYKKLNQTDSSIYNLIKADRFSIKTSENYLKSDFFFINQSIASNYLCLYYEKNRDNRYLDSVSKYVLKIKQNKNLNGRWLSENLSLSGYLNYAKGNYKQALLYADSALAISFDVANEPIIKTHKIALKSFALIKLGDTKKGINLLENQEISDDDTFYKSLILKTLSEAYKNTGDFKAANKYLQEYIKFQETENIMQYRGIVFTTNQKLATTEKENIIAKLKSEALFKKKENEFIIFVSLGLICLGFLFLYYRFRINRIHTKRKEILYAQKISLMDEQLIQQDIKINAEKTESALNERISIGKNLHDNLSGSLIALKYLVQDKRKTATKEESHILDEIKDEIETIYTETRNFSHILSKKENNNEVYIFNIETYLTRIKQRFDDLDLIKINTVYDKEFINKFPPVLSNQLYNFIKECLSNIIKHSEATEAWVSIQIEKHSCIIIIKDNGTGFNTKKTIHGIGIKNYTSTIENLNGELIIKSSKKGTTVKATIPLK</sequence>
<proteinExistence type="predicted"/>
<feature type="domain" description="Histidine kinase" evidence="7">
    <location>
        <begin position="484"/>
        <end position="678"/>
    </location>
</feature>
<dbReference type="InterPro" id="IPR011990">
    <property type="entry name" value="TPR-like_helical_dom_sf"/>
</dbReference>
<dbReference type="Proteomes" id="UP001144347">
    <property type="component" value="Unassembled WGS sequence"/>
</dbReference>
<evidence type="ECO:0000259" key="7">
    <source>
        <dbReference type="PROSITE" id="PS50109"/>
    </source>
</evidence>
<dbReference type="PANTHER" id="PTHR24421:SF10">
    <property type="entry name" value="NITRATE_NITRITE SENSOR PROTEIN NARQ"/>
    <property type="match status" value="1"/>
</dbReference>
<keyword evidence="9" id="KW-1185">Reference proteome</keyword>
<dbReference type="RefSeq" id="WP_269427170.1">
    <property type="nucleotide sequence ID" value="NZ_JAPWGM010000002.1"/>
</dbReference>
<evidence type="ECO:0000256" key="4">
    <source>
        <dbReference type="ARBA" id="ARBA00022777"/>
    </source>
</evidence>
<gene>
    <name evidence="8" type="ORF">O0955_08805</name>
</gene>
<evidence type="ECO:0000313" key="8">
    <source>
        <dbReference type="EMBL" id="MCZ4244105.1"/>
    </source>
</evidence>
<comment type="caution">
    <text evidence="8">The sequence shown here is derived from an EMBL/GenBank/DDBJ whole genome shotgun (WGS) entry which is preliminary data.</text>
</comment>
<keyword evidence="4" id="KW-0418">Kinase</keyword>
<dbReference type="SUPFAM" id="SSF48452">
    <property type="entry name" value="TPR-like"/>
    <property type="match status" value="1"/>
</dbReference>
<keyword evidence="5" id="KW-0902">Two-component regulatory system</keyword>
<protein>
    <recommendedName>
        <fullName evidence="2">histidine kinase</fullName>
        <ecNumber evidence="2">2.7.13.3</ecNumber>
    </recommendedName>
</protein>
<dbReference type="Pfam" id="PF02518">
    <property type="entry name" value="HATPase_c"/>
    <property type="match status" value="1"/>
</dbReference>
<dbReference type="Gene3D" id="1.25.40.10">
    <property type="entry name" value="Tetratricopeptide repeat domain"/>
    <property type="match status" value="1"/>
</dbReference>
<keyword evidence="3" id="KW-0808">Transferase</keyword>
<reference evidence="8" key="1">
    <citation type="submission" date="2022-12" db="EMBL/GenBank/DDBJ databases">
        <title>Genome sequence of HCMS5-2.</title>
        <authorList>
            <person name="Woo H."/>
        </authorList>
    </citation>
    <scope>NUCLEOTIDE SEQUENCE</scope>
    <source>
        <strain evidence="8">HCMS5-2</strain>
    </source>
</reference>
<evidence type="ECO:0000313" key="9">
    <source>
        <dbReference type="Proteomes" id="UP001144347"/>
    </source>
</evidence>
<keyword evidence="6" id="KW-0812">Transmembrane</keyword>
<dbReference type="InterPro" id="IPR003594">
    <property type="entry name" value="HATPase_dom"/>
</dbReference>
<feature type="transmembrane region" description="Helical" evidence="6">
    <location>
        <begin position="418"/>
        <end position="438"/>
    </location>
</feature>
<comment type="catalytic activity">
    <reaction evidence="1">
        <text>ATP + protein L-histidine = ADP + protein N-phospho-L-histidine.</text>
        <dbReference type="EC" id="2.7.13.3"/>
    </reaction>
</comment>
<keyword evidence="6" id="KW-0472">Membrane</keyword>
<dbReference type="CDD" id="cd16917">
    <property type="entry name" value="HATPase_UhpB-NarQ-NarX-like"/>
    <property type="match status" value="1"/>
</dbReference>
<dbReference type="PANTHER" id="PTHR24421">
    <property type="entry name" value="NITRATE/NITRITE SENSOR PROTEIN NARX-RELATED"/>
    <property type="match status" value="1"/>
</dbReference>
<evidence type="ECO:0000256" key="6">
    <source>
        <dbReference type="SAM" id="Phobius"/>
    </source>
</evidence>
<dbReference type="EMBL" id="JAPWGM010000002">
    <property type="protein sequence ID" value="MCZ4244105.1"/>
    <property type="molecule type" value="Genomic_DNA"/>
</dbReference>
<dbReference type="EC" id="2.7.13.3" evidence="2"/>
<evidence type="ECO:0000256" key="2">
    <source>
        <dbReference type="ARBA" id="ARBA00012438"/>
    </source>
</evidence>
<dbReference type="InterPro" id="IPR050482">
    <property type="entry name" value="Sensor_HK_TwoCompSys"/>
</dbReference>
<evidence type="ECO:0000256" key="5">
    <source>
        <dbReference type="ARBA" id="ARBA00023012"/>
    </source>
</evidence>
<dbReference type="InterPro" id="IPR036890">
    <property type="entry name" value="HATPase_C_sf"/>
</dbReference>
<name>A0ABT4L881_9SPHI</name>
<organism evidence="8 9">
    <name type="scientific">Pedobacter punctiformis</name>
    <dbReference type="NCBI Taxonomy" id="3004097"/>
    <lineage>
        <taxon>Bacteria</taxon>
        <taxon>Pseudomonadati</taxon>
        <taxon>Bacteroidota</taxon>
        <taxon>Sphingobacteriia</taxon>
        <taxon>Sphingobacteriales</taxon>
        <taxon>Sphingobacteriaceae</taxon>
        <taxon>Pedobacter</taxon>
    </lineage>
</organism>
<dbReference type="InterPro" id="IPR005467">
    <property type="entry name" value="His_kinase_dom"/>
</dbReference>
<dbReference type="SUPFAM" id="SSF55874">
    <property type="entry name" value="ATPase domain of HSP90 chaperone/DNA topoisomerase II/histidine kinase"/>
    <property type="match status" value="1"/>
</dbReference>
<evidence type="ECO:0000256" key="3">
    <source>
        <dbReference type="ARBA" id="ARBA00022679"/>
    </source>
</evidence>